<protein>
    <submittedName>
        <fullName evidence="4">Exodeoxyribonuclease III (Xth)</fullName>
    </submittedName>
</protein>
<organism evidence="4 5">
    <name type="scientific">Fuerstiella marisgermanici</name>
    <dbReference type="NCBI Taxonomy" id="1891926"/>
    <lineage>
        <taxon>Bacteria</taxon>
        <taxon>Pseudomonadati</taxon>
        <taxon>Planctomycetota</taxon>
        <taxon>Planctomycetia</taxon>
        <taxon>Planctomycetales</taxon>
        <taxon>Planctomycetaceae</taxon>
        <taxon>Fuerstiella</taxon>
    </lineage>
</organism>
<feature type="domain" description="Endonuclease/exonuclease/phosphatase" evidence="3">
    <location>
        <begin position="594"/>
        <end position="822"/>
    </location>
</feature>
<dbReference type="RefSeq" id="WP_077026209.1">
    <property type="nucleotide sequence ID" value="NZ_CP017641.1"/>
</dbReference>
<dbReference type="Gene3D" id="3.40.720.10">
    <property type="entry name" value="Alkaline Phosphatase, subunit A"/>
    <property type="match status" value="2"/>
</dbReference>
<dbReference type="PANTHER" id="PTHR14859">
    <property type="entry name" value="CALCOFLUOR WHITE HYPERSENSITIVE PROTEIN PRECURSOR"/>
    <property type="match status" value="1"/>
</dbReference>
<evidence type="ECO:0000313" key="5">
    <source>
        <dbReference type="Proteomes" id="UP000187735"/>
    </source>
</evidence>
<accession>A0A1P8WLR0</accession>
<evidence type="ECO:0000259" key="3">
    <source>
        <dbReference type="Pfam" id="PF03372"/>
    </source>
</evidence>
<name>A0A1P8WLR0_9PLAN</name>
<dbReference type="InterPro" id="IPR002591">
    <property type="entry name" value="Phosphodiest/P_Trfase"/>
</dbReference>
<dbReference type="Pfam" id="PF01663">
    <property type="entry name" value="Phosphodiest"/>
    <property type="match status" value="1"/>
</dbReference>
<dbReference type="GO" id="GO:0003824">
    <property type="term" value="F:catalytic activity"/>
    <property type="evidence" value="ECO:0007669"/>
    <property type="project" value="InterPro"/>
</dbReference>
<evidence type="ECO:0000256" key="1">
    <source>
        <dbReference type="SAM" id="MobiDB-lite"/>
    </source>
</evidence>
<dbReference type="InterPro" id="IPR005135">
    <property type="entry name" value="Endo/exonuclease/phosphatase"/>
</dbReference>
<dbReference type="InterPro" id="IPR036691">
    <property type="entry name" value="Endo/exonu/phosph_ase_sf"/>
</dbReference>
<keyword evidence="5" id="KW-1185">Reference proteome</keyword>
<keyword evidence="2" id="KW-1133">Transmembrane helix</keyword>
<dbReference type="InterPro" id="IPR051916">
    <property type="entry name" value="GPI-anchor_lipid_remodeler"/>
</dbReference>
<feature type="compositionally biased region" description="Basic and acidic residues" evidence="1">
    <location>
        <begin position="553"/>
        <end position="563"/>
    </location>
</feature>
<keyword evidence="2" id="KW-0472">Membrane</keyword>
<gene>
    <name evidence="4" type="ORF">Fuma_04636</name>
</gene>
<dbReference type="OrthoDB" id="155529at2"/>
<reference evidence="4 5" key="1">
    <citation type="journal article" date="2016" name="Front. Microbiol.">
        <title>Fuerstia marisgermanicae gen. nov., sp. nov., an Unusual Member of the Phylum Planctomycetes from the German Wadden Sea.</title>
        <authorList>
            <person name="Kohn T."/>
            <person name="Heuer A."/>
            <person name="Jogler M."/>
            <person name="Vollmers J."/>
            <person name="Boedeker C."/>
            <person name="Bunk B."/>
            <person name="Rast P."/>
            <person name="Borchert D."/>
            <person name="Glockner I."/>
            <person name="Freese H.M."/>
            <person name="Klenk H.P."/>
            <person name="Overmann J."/>
            <person name="Kaster A.K."/>
            <person name="Rohde M."/>
            <person name="Wiegand S."/>
            <person name="Jogler C."/>
        </authorList>
    </citation>
    <scope>NUCLEOTIDE SEQUENCE [LARGE SCALE GENOMIC DNA]</scope>
    <source>
        <strain evidence="4 5">NH11</strain>
    </source>
</reference>
<evidence type="ECO:0000313" key="4">
    <source>
        <dbReference type="EMBL" id="APZ94984.1"/>
    </source>
</evidence>
<dbReference type="AlphaFoldDB" id="A0A1P8WLR0"/>
<dbReference type="InterPro" id="IPR017850">
    <property type="entry name" value="Alkaline_phosphatase_core_sf"/>
</dbReference>
<dbReference type="EMBL" id="CP017641">
    <property type="protein sequence ID" value="APZ94984.1"/>
    <property type="molecule type" value="Genomic_DNA"/>
</dbReference>
<dbReference type="STRING" id="1891926.Fuma_04636"/>
<sequence>MLTKIGNFKRRLIRRFSRSELISRWTGFETNVPPSHEPGLIVLQVDGLSRKQFEAAVGNGRLPFLKKMIDRGYFDRMSFYSGVPSCTPAVQGEVMYGVKGAVPAFQFLHRESGKVVCMYEHDAIAEIVKERFATADPLLKSGASFSNIYSGGSEEARCCIETADLASTFKGINPIHFLLMLLMYSFTLLRIGILAVIEVLVAVVDLVRGLWTRSDWRSEFKFVPARVLISIVLREWVRVVMKLSIARGVPVVYANLLGYDEQAHRRGPKSAFAHWGLKGIDRVIKDIFLTARRSDRRDYEVVVFSDHGQEDVVAYEFAFQQTVQQAITKALESGPLAERLVHNIDTVLHHGSYMDQNMRRLLKIKKGRRPTATLTAKELAENVVVTAMGPIGHVYFPVPVTDDDKAAAANVLVNEQHVPLVVYKLQTGEIFGRNARGLWSVAEDFEAVAGSQHRFAREVQEDLLSLCDHPDIGDLILLGWDPDKPPISFAPESGAHGSIGTAETRGFALLPAIWSLKPRRTLGGEAYVRGIDLHAAGLAFLRRQPVSDVIVRSESDTPEHTPEHTPGALPNAQHRVASAKSQTSPKDSQRLRIMTYNTHHCIGMDGKCRPQRIAQVIAAAKADVVCLQEMDENRLRSNHHDQTSEIAAELGMYHRFFPVWSNDSERYGLAILSRFPITSVREDTLTDADHRTRREARGAIWVTVETGVGPIHVINTHLGLRTKERVQQVEELLSDRWLADIEQHEPVLLCGDLNAGPKSAVLQRLLKRFHCAQVLADDHRPQATFASILPLRRIDYILLSRHIVVEHVTVLKNHTTSVASDHLPLVAEVTVHHHTSSARHSKTDFESHRSLPHSTGQVVSNGGLAPGAQL</sequence>
<dbReference type="Pfam" id="PF03372">
    <property type="entry name" value="Exo_endo_phos"/>
    <property type="match status" value="1"/>
</dbReference>
<dbReference type="GO" id="GO:0006506">
    <property type="term" value="P:GPI anchor biosynthetic process"/>
    <property type="evidence" value="ECO:0007669"/>
    <property type="project" value="TreeGrafter"/>
</dbReference>
<dbReference type="KEGG" id="fmr:Fuma_04636"/>
<dbReference type="PANTHER" id="PTHR14859:SF15">
    <property type="entry name" value="ENDONUCLEASE_EXONUCLEASE_PHOSPHATASE DOMAIN-CONTAINING PROTEIN"/>
    <property type="match status" value="1"/>
</dbReference>
<feature type="transmembrane region" description="Helical" evidence="2">
    <location>
        <begin position="177"/>
        <end position="204"/>
    </location>
</feature>
<dbReference type="GO" id="GO:0016020">
    <property type="term" value="C:membrane"/>
    <property type="evidence" value="ECO:0007669"/>
    <property type="project" value="GOC"/>
</dbReference>
<dbReference type="SUPFAM" id="SSF53649">
    <property type="entry name" value="Alkaline phosphatase-like"/>
    <property type="match status" value="1"/>
</dbReference>
<evidence type="ECO:0000256" key="2">
    <source>
        <dbReference type="SAM" id="Phobius"/>
    </source>
</evidence>
<proteinExistence type="predicted"/>
<feature type="region of interest" description="Disordered" evidence="1">
    <location>
        <begin position="553"/>
        <end position="590"/>
    </location>
</feature>
<keyword evidence="2" id="KW-0812">Transmembrane</keyword>
<feature type="region of interest" description="Disordered" evidence="1">
    <location>
        <begin position="836"/>
        <end position="870"/>
    </location>
</feature>
<dbReference type="SUPFAM" id="SSF56219">
    <property type="entry name" value="DNase I-like"/>
    <property type="match status" value="1"/>
</dbReference>
<dbReference type="Proteomes" id="UP000187735">
    <property type="component" value="Chromosome"/>
</dbReference>
<dbReference type="Gene3D" id="3.60.10.10">
    <property type="entry name" value="Endonuclease/exonuclease/phosphatase"/>
    <property type="match status" value="1"/>
</dbReference>